<keyword evidence="4 12" id="KW-0812">Transmembrane</keyword>
<keyword evidence="6 12" id="KW-0915">Sodium</keyword>
<dbReference type="GO" id="GO:0046872">
    <property type="term" value="F:metal ion binding"/>
    <property type="evidence" value="ECO:0007669"/>
    <property type="project" value="UniProtKB-KW"/>
</dbReference>
<evidence type="ECO:0000256" key="2">
    <source>
        <dbReference type="ARBA" id="ARBA00022475"/>
    </source>
</evidence>
<evidence type="ECO:0000313" key="14">
    <source>
        <dbReference type="Proteomes" id="UP000542776"/>
    </source>
</evidence>
<name>A0A7W6H8A5_9HYPH</name>
<dbReference type="GO" id="GO:0062054">
    <property type="term" value="F:fluoride channel activity"/>
    <property type="evidence" value="ECO:0007669"/>
    <property type="project" value="UniProtKB-UniRule"/>
</dbReference>
<keyword evidence="8 12" id="KW-0472">Membrane</keyword>
<comment type="function">
    <text evidence="12">Fluoride-specific ion channel. Important for reducing fluoride concentration in the cell, thus reducing its toxicity.</text>
</comment>
<evidence type="ECO:0000256" key="9">
    <source>
        <dbReference type="ARBA" id="ARBA00023303"/>
    </source>
</evidence>
<dbReference type="EMBL" id="JACIEK010000019">
    <property type="protein sequence ID" value="MBB4000387.1"/>
    <property type="molecule type" value="Genomic_DNA"/>
</dbReference>
<comment type="similarity">
    <text evidence="10 12">Belongs to the fluoride channel Fluc/FEX (TC 1.A.43) family.</text>
</comment>
<dbReference type="HAMAP" id="MF_00454">
    <property type="entry name" value="FluC"/>
    <property type="match status" value="1"/>
</dbReference>
<dbReference type="GO" id="GO:0140114">
    <property type="term" value="P:cellular detoxification of fluoride"/>
    <property type="evidence" value="ECO:0007669"/>
    <property type="project" value="UniProtKB-UniRule"/>
</dbReference>
<feature type="transmembrane region" description="Helical" evidence="12">
    <location>
        <begin position="97"/>
        <end position="121"/>
    </location>
</feature>
<keyword evidence="2 12" id="KW-1003">Cell membrane</keyword>
<evidence type="ECO:0000256" key="5">
    <source>
        <dbReference type="ARBA" id="ARBA00022989"/>
    </source>
</evidence>
<protein>
    <recommendedName>
        <fullName evidence="12">Fluoride-specific ion channel FluC</fullName>
    </recommendedName>
</protein>
<dbReference type="PANTHER" id="PTHR28259">
    <property type="entry name" value="FLUORIDE EXPORT PROTEIN 1-RELATED"/>
    <property type="match status" value="1"/>
</dbReference>
<dbReference type="PANTHER" id="PTHR28259:SF1">
    <property type="entry name" value="FLUORIDE EXPORT PROTEIN 1-RELATED"/>
    <property type="match status" value="1"/>
</dbReference>
<keyword evidence="12" id="KW-0479">Metal-binding</keyword>
<evidence type="ECO:0000256" key="11">
    <source>
        <dbReference type="ARBA" id="ARBA00035585"/>
    </source>
</evidence>
<feature type="transmembrane region" description="Helical" evidence="12">
    <location>
        <begin position="67"/>
        <end position="85"/>
    </location>
</feature>
<dbReference type="Proteomes" id="UP000542776">
    <property type="component" value="Unassembled WGS sequence"/>
</dbReference>
<dbReference type="InterPro" id="IPR003691">
    <property type="entry name" value="FluC"/>
</dbReference>
<dbReference type="NCBIfam" id="NF010791">
    <property type="entry name" value="PRK14195.1"/>
    <property type="match status" value="1"/>
</dbReference>
<dbReference type="NCBIfam" id="TIGR00494">
    <property type="entry name" value="crcB"/>
    <property type="match status" value="1"/>
</dbReference>
<keyword evidence="9 12" id="KW-0407">Ion channel</keyword>
<evidence type="ECO:0000256" key="12">
    <source>
        <dbReference type="HAMAP-Rule" id="MF_00454"/>
    </source>
</evidence>
<evidence type="ECO:0000256" key="6">
    <source>
        <dbReference type="ARBA" id="ARBA00023053"/>
    </source>
</evidence>
<dbReference type="GO" id="GO:0005886">
    <property type="term" value="C:plasma membrane"/>
    <property type="evidence" value="ECO:0007669"/>
    <property type="project" value="UniProtKB-SubCell"/>
</dbReference>
<evidence type="ECO:0000256" key="8">
    <source>
        <dbReference type="ARBA" id="ARBA00023136"/>
    </source>
</evidence>
<evidence type="ECO:0000256" key="10">
    <source>
        <dbReference type="ARBA" id="ARBA00035120"/>
    </source>
</evidence>
<keyword evidence="12" id="KW-0813">Transport</keyword>
<evidence type="ECO:0000256" key="7">
    <source>
        <dbReference type="ARBA" id="ARBA00023065"/>
    </source>
</evidence>
<comment type="subcellular location">
    <subcellularLocation>
        <location evidence="1 12">Cell membrane</location>
        <topology evidence="1 12">Multi-pass membrane protein</topology>
    </subcellularLocation>
</comment>
<evidence type="ECO:0000256" key="4">
    <source>
        <dbReference type="ARBA" id="ARBA00022692"/>
    </source>
</evidence>
<reference evidence="13 14" key="1">
    <citation type="submission" date="2020-08" db="EMBL/GenBank/DDBJ databases">
        <title>Genomic Encyclopedia of Type Strains, Phase IV (KMG-IV): sequencing the most valuable type-strain genomes for metagenomic binning, comparative biology and taxonomic classification.</title>
        <authorList>
            <person name="Goeker M."/>
        </authorList>
    </citation>
    <scope>NUCLEOTIDE SEQUENCE [LARGE SCALE GENOMIC DNA]</scope>
    <source>
        <strain evidence="13 14">DSM 102238</strain>
    </source>
</reference>
<keyword evidence="14" id="KW-1185">Reference proteome</keyword>
<dbReference type="Pfam" id="PF02537">
    <property type="entry name" value="CRCB"/>
    <property type="match status" value="1"/>
</dbReference>
<comment type="activity regulation">
    <text evidence="12">Na(+) is not transported, but it plays an essential structural role and its presence is essential for fluoride channel function.</text>
</comment>
<keyword evidence="3" id="KW-0997">Cell inner membrane</keyword>
<proteinExistence type="inferred from homology"/>
<dbReference type="RefSeq" id="WP_183202181.1">
    <property type="nucleotide sequence ID" value="NZ_JACIEK010000019.1"/>
</dbReference>
<keyword evidence="5 12" id="KW-1133">Transmembrane helix</keyword>
<feature type="transmembrane region" description="Helical" evidence="12">
    <location>
        <begin position="34"/>
        <end position="55"/>
    </location>
</feature>
<evidence type="ECO:0000256" key="1">
    <source>
        <dbReference type="ARBA" id="ARBA00004651"/>
    </source>
</evidence>
<keyword evidence="7 12" id="KW-0406">Ion transport</keyword>
<evidence type="ECO:0000256" key="3">
    <source>
        <dbReference type="ARBA" id="ARBA00022519"/>
    </source>
</evidence>
<comment type="catalytic activity">
    <reaction evidence="11">
        <text>fluoride(in) = fluoride(out)</text>
        <dbReference type="Rhea" id="RHEA:76159"/>
        <dbReference type="ChEBI" id="CHEBI:17051"/>
    </reaction>
    <physiologicalReaction direction="left-to-right" evidence="11">
        <dbReference type="Rhea" id="RHEA:76160"/>
    </physiologicalReaction>
</comment>
<accession>A0A7W6H8A5</accession>
<organism evidence="13 14">
    <name type="scientific">Aureimonas pseudogalii</name>
    <dbReference type="NCBI Taxonomy" id="1744844"/>
    <lineage>
        <taxon>Bacteria</taxon>
        <taxon>Pseudomonadati</taxon>
        <taxon>Pseudomonadota</taxon>
        <taxon>Alphaproteobacteria</taxon>
        <taxon>Hyphomicrobiales</taxon>
        <taxon>Aurantimonadaceae</taxon>
        <taxon>Aureimonas</taxon>
    </lineage>
</organism>
<sequence length="125" mass="13205">MLNVLLVAFGGALGSILRYGVTLAGTRFFSANWPYGTFFVNVTGSFAMGVAVELIARRFGGSNELRLFVATGLLGGYTTFSSFTLDTSLLWERGASLAAMAYLLSSVMLGMIALFAGLAAARHFG</sequence>
<feature type="binding site" evidence="12">
    <location>
        <position position="75"/>
    </location>
    <ligand>
        <name>Na(+)</name>
        <dbReference type="ChEBI" id="CHEBI:29101"/>
        <note>structural</note>
    </ligand>
</feature>
<dbReference type="AlphaFoldDB" id="A0A7W6H8A5"/>
<gene>
    <name evidence="12" type="primary">fluC</name>
    <name evidence="12" type="synonym">crcB</name>
    <name evidence="13" type="ORF">GGR04_004264</name>
</gene>
<evidence type="ECO:0000313" key="13">
    <source>
        <dbReference type="EMBL" id="MBB4000387.1"/>
    </source>
</evidence>
<comment type="caution">
    <text evidence="13">The sequence shown here is derived from an EMBL/GenBank/DDBJ whole genome shotgun (WGS) entry which is preliminary data.</text>
</comment>
<feature type="binding site" evidence="12">
    <location>
        <position position="78"/>
    </location>
    <ligand>
        <name>Na(+)</name>
        <dbReference type="ChEBI" id="CHEBI:29101"/>
        <note>structural</note>
    </ligand>
</feature>